<dbReference type="AlphaFoldDB" id="A0A5B7I199"/>
<dbReference type="Proteomes" id="UP000324222">
    <property type="component" value="Unassembled WGS sequence"/>
</dbReference>
<evidence type="ECO:0000313" key="3">
    <source>
        <dbReference type="Proteomes" id="UP000324222"/>
    </source>
</evidence>
<feature type="compositionally biased region" description="Basic residues" evidence="1">
    <location>
        <begin position="30"/>
        <end position="57"/>
    </location>
</feature>
<accession>A0A5B7I199</accession>
<evidence type="ECO:0000313" key="2">
    <source>
        <dbReference type="EMBL" id="MPC78400.1"/>
    </source>
</evidence>
<feature type="compositionally biased region" description="Low complexity" evidence="1">
    <location>
        <begin position="11"/>
        <end position="28"/>
    </location>
</feature>
<feature type="region of interest" description="Disordered" evidence="1">
    <location>
        <begin position="1"/>
        <end position="64"/>
    </location>
</feature>
<comment type="caution">
    <text evidence="2">The sequence shown here is derived from an EMBL/GenBank/DDBJ whole genome shotgun (WGS) entry which is preliminary data.</text>
</comment>
<name>A0A5B7I199_PORTR</name>
<sequence length="106" mass="11431">MRTGVGMGGDRPVVTRTATGRGVTAGGPHARPHTSPRHPPARISTRRYLHPHPHPHPPHPTLHSSVTRTALGTIKVSRNGLLSHRTVPEYKGSSQEGQGDGLCDYR</sequence>
<evidence type="ECO:0000256" key="1">
    <source>
        <dbReference type="SAM" id="MobiDB-lite"/>
    </source>
</evidence>
<keyword evidence="3" id="KW-1185">Reference proteome</keyword>
<organism evidence="2 3">
    <name type="scientific">Portunus trituberculatus</name>
    <name type="common">Swimming crab</name>
    <name type="synonym">Neptunus trituberculatus</name>
    <dbReference type="NCBI Taxonomy" id="210409"/>
    <lineage>
        <taxon>Eukaryota</taxon>
        <taxon>Metazoa</taxon>
        <taxon>Ecdysozoa</taxon>
        <taxon>Arthropoda</taxon>
        <taxon>Crustacea</taxon>
        <taxon>Multicrustacea</taxon>
        <taxon>Malacostraca</taxon>
        <taxon>Eumalacostraca</taxon>
        <taxon>Eucarida</taxon>
        <taxon>Decapoda</taxon>
        <taxon>Pleocyemata</taxon>
        <taxon>Brachyura</taxon>
        <taxon>Eubrachyura</taxon>
        <taxon>Portunoidea</taxon>
        <taxon>Portunidae</taxon>
        <taxon>Portuninae</taxon>
        <taxon>Portunus</taxon>
    </lineage>
</organism>
<gene>
    <name evidence="2" type="ORF">E2C01_072885</name>
</gene>
<proteinExistence type="predicted"/>
<protein>
    <submittedName>
        <fullName evidence="2">Uncharacterized protein</fullName>
    </submittedName>
</protein>
<feature type="region of interest" description="Disordered" evidence="1">
    <location>
        <begin position="78"/>
        <end position="106"/>
    </location>
</feature>
<reference evidence="2 3" key="1">
    <citation type="submission" date="2019-05" db="EMBL/GenBank/DDBJ databases">
        <title>Another draft genome of Portunus trituberculatus and its Hox gene families provides insights of decapod evolution.</title>
        <authorList>
            <person name="Jeong J.-H."/>
            <person name="Song I."/>
            <person name="Kim S."/>
            <person name="Choi T."/>
            <person name="Kim D."/>
            <person name="Ryu S."/>
            <person name="Kim W."/>
        </authorList>
    </citation>
    <scope>NUCLEOTIDE SEQUENCE [LARGE SCALE GENOMIC DNA]</scope>
    <source>
        <tissue evidence="2">Muscle</tissue>
    </source>
</reference>
<dbReference type="EMBL" id="VSRR010048318">
    <property type="protein sequence ID" value="MPC78400.1"/>
    <property type="molecule type" value="Genomic_DNA"/>
</dbReference>